<gene>
    <name evidence="1" type="ORF">HNQ66_001998</name>
</gene>
<dbReference type="AlphaFoldDB" id="A0A7W8DUH8"/>
<evidence type="ECO:0000313" key="1">
    <source>
        <dbReference type="EMBL" id="MBB5042602.1"/>
    </source>
</evidence>
<dbReference type="EMBL" id="JACHIK010000005">
    <property type="protein sequence ID" value="MBB5042602.1"/>
    <property type="molecule type" value="Genomic_DNA"/>
</dbReference>
<organism evidence="1 2">
    <name type="scientific">Shinella fusca</name>
    <dbReference type="NCBI Taxonomy" id="544480"/>
    <lineage>
        <taxon>Bacteria</taxon>
        <taxon>Pseudomonadati</taxon>
        <taxon>Pseudomonadota</taxon>
        <taxon>Alphaproteobacteria</taxon>
        <taxon>Hyphomicrobiales</taxon>
        <taxon>Rhizobiaceae</taxon>
        <taxon>Shinella</taxon>
    </lineage>
</organism>
<dbReference type="InterPro" id="IPR001969">
    <property type="entry name" value="Aspartic_peptidase_AS"/>
</dbReference>
<dbReference type="Proteomes" id="UP000535406">
    <property type="component" value="Unassembled WGS sequence"/>
</dbReference>
<accession>A0A7W8DUH8</accession>
<evidence type="ECO:0000313" key="2">
    <source>
        <dbReference type="Proteomes" id="UP000535406"/>
    </source>
</evidence>
<comment type="caution">
    <text evidence="1">The sequence shown here is derived from an EMBL/GenBank/DDBJ whole genome shotgun (WGS) entry which is preliminary data.</text>
</comment>
<keyword evidence="2" id="KW-1185">Reference proteome</keyword>
<proteinExistence type="predicted"/>
<protein>
    <submittedName>
        <fullName evidence="1">Uncharacterized protein</fullName>
    </submittedName>
</protein>
<name>A0A7W8DUH8_9HYPH</name>
<sequence length="210" mass="20616">MFRKKREVSISSLPASMLVAAVLVVPFQADALDLGVSVGGVKADVGASVGGKSVAGADVGASVGGSNGVNAKSSTSIGGSRGLVDSGTTASIGGGNGVNADVKANVGGSRGLVDADVNANVGGRNGLRAGVDANVGQGSLLDADIGLGLGGGDDAAAPGGNERNRDILRQFSQMPQAERLQLIKRCRGVSGGGYDAALVKLCRLLETASR</sequence>
<dbReference type="RefSeq" id="WP_210308728.1">
    <property type="nucleotide sequence ID" value="NZ_JACHIK010000005.1"/>
</dbReference>
<dbReference type="GO" id="GO:0004190">
    <property type="term" value="F:aspartic-type endopeptidase activity"/>
    <property type="evidence" value="ECO:0007669"/>
    <property type="project" value="InterPro"/>
</dbReference>
<dbReference type="GO" id="GO:0006508">
    <property type="term" value="P:proteolysis"/>
    <property type="evidence" value="ECO:0007669"/>
    <property type="project" value="InterPro"/>
</dbReference>
<dbReference type="PROSITE" id="PS00141">
    <property type="entry name" value="ASP_PROTEASE"/>
    <property type="match status" value="1"/>
</dbReference>
<reference evidence="1 2" key="1">
    <citation type="submission" date="2020-08" db="EMBL/GenBank/DDBJ databases">
        <title>Genomic Encyclopedia of Type Strains, Phase IV (KMG-IV): sequencing the most valuable type-strain genomes for metagenomic binning, comparative biology and taxonomic classification.</title>
        <authorList>
            <person name="Goeker M."/>
        </authorList>
    </citation>
    <scope>NUCLEOTIDE SEQUENCE [LARGE SCALE GENOMIC DNA]</scope>
    <source>
        <strain evidence="1 2">DSM 21319</strain>
    </source>
</reference>